<dbReference type="InterPro" id="IPR050806">
    <property type="entry name" value="pacC/RIM101"/>
</dbReference>
<evidence type="ECO:0000313" key="12">
    <source>
        <dbReference type="Proteomes" id="UP000288168"/>
    </source>
</evidence>
<gene>
    <name evidence="11" type="ORF">CEP54_009396</name>
</gene>
<evidence type="ECO:0000256" key="8">
    <source>
        <dbReference type="ARBA" id="ARBA00038089"/>
    </source>
</evidence>
<keyword evidence="6" id="KW-0862">Zinc</keyword>
<dbReference type="Proteomes" id="UP000288168">
    <property type="component" value="Unassembled WGS sequence"/>
</dbReference>
<organism evidence="11 12">
    <name type="scientific">Fusarium duplospermum</name>
    <dbReference type="NCBI Taxonomy" id="1325734"/>
    <lineage>
        <taxon>Eukaryota</taxon>
        <taxon>Fungi</taxon>
        <taxon>Dikarya</taxon>
        <taxon>Ascomycota</taxon>
        <taxon>Pezizomycotina</taxon>
        <taxon>Sordariomycetes</taxon>
        <taxon>Hypocreomycetidae</taxon>
        <taxon>Hypocreales</taxon>
        <taxon>Nectriaceae</taxon>
        <taxon>Fusarium</taxon>
        <taxon>Fusarium solani species complex</taxon>
    </lineage>
</organism>
<comment type="subcellular location">
    <subcellularLocation>
        <location evidence="1">Nucleus</location>
    </subcellularLocation>
</comment>
<feature type="domain" description="C2H2-type" evidence="10">
    <location>
        <begin position="48"/>
        <end position="77"/>
    </location>
</feature>
<sequence>MCMGWRSILAITEGAFTAYRASIAATGDQAEHICERHVGRKSNNSLNLTCQWNSCRTTTVKRDHMTSHIRVHVPLRPHKCEFCGKSFKRPQDLKKHVKDLQGGLNSPAQSSVLAMAVGFPSLEANSPPVPATSCDHNGQMRTNAATFPQQARRHPSGCYAPQPSTSCHLYSLYFIQRPLNNTHIEHLGYSSAPGDYDRKRAFDAVDEFFGSVKRGEIDPSSHAQICCSVMPLHSSFSIHNSPMAVNEQCLPQPAGPIVVHRGPLPSQNPPAQQSYLPMRVFEILCEYVHGHLERKEFVEDAALVECESPFASAGNATWMEGFLPPCFKFVFKGMLVFKIDTITRTFMMMMMMPEG</sequence>
<dbReference type="AlphaFoldDB" id="A0A428PQI4"/>
<proteinExistence type="inferred from homology"/>
<reference evidence="11 12" key="1">
    <citation type="submission" date="2017-06" db="EMBL/GenBank/DDBJ databases">
        <title>Comparative genomic analysis of Ambrosia Fusariam Clade fungi.</title>
        <authorList>
            <person name="Stajich J.E."/>
            <person name="Carrillo J."/>
            <person name="Kijimoto T."/>
            <person name="Eskalen A."/>
            <person name="O'Donnell K."/>
            <person name="Kasson M."/>
        </authorList>
    </citation>
    <scope>NUCLEOTIDE SEQUENCE [LARGE SCALE GENOMIC DNA]</scope>
    <source>
        <strain evidence="11 12">NRRL62584</strain>
    </source>
</reference>
<comment type="similarity">
    <text evidence="8">Belongs to the pacC/RIM101 family.</text>
</comment>
<evidence type="ECO:0000256" key="2">
    <source>
        <dbReference type="ARBA" id="ARBA00022491"/>
    </source>
</evidence>
<keyword evidence="2" id="KW-0678">Repressor</keyword>
<evidence type="ECO:0000313" key="11">
    <source>
        <dbReference type="EMBL" id="RSL55352.1"/>
    </source>
</evidence>
<dbReference type="EMBL" id="NKCI01000102">
    <property type="protein sequence ID" value="RSL55352.1"/>
    <property type="molecule type" value="Genomic_DNA"/>
</dbReference>
<keyword evidence="7" id="KW-0539">Nucleus</keyword>
<dbReference type="SMART" id="SM00355">
    <property type="entry name" value="ZnF_C2H2"/>
    <property type="match status" value="2"/>
</dbReference>
<dbReference type="GO" id="GO:0005634">
    <property type="term" value="C:nucleus"/>
    <property type="evidence" value="ECO:0007669"/>
    <property type="project" value="UniProtKB-SubCell"/>
</dbReference>
<dbReference type="PANTHER" id="PTHR47257">
    <property type="entry name" value="PH-RESPONSE TRANSCRIPTION FACTOR PACC/RIM101"/>
    <property type="match status" value="1"/>
</dbReference>
<feature type="domain" description="C2H2-type" evidence="10">
    <location>
        <begin position="78"/>
        <end position="106"/>
    </location>
</feature>
<dbReference type="GO" id="GO:0008270">
    <property type="term" value="F:zinc ion binding"/>
    <property type="evidence" value="ECO:0007669"/>
    <property type="project" value="UniProtKB-KW"/>
</dbReference>
<keyword evidence="12" id="KW-1185">Reference proteome</keyword>
<dbReference type="Gene3D" id="3.30.160.60">
    <property type="entry name" value="Classic Zinc Finger"/>
    <property type="match status" value="1"/>
</dbReference>
<name>A0A428PQI4_9HYPO</name>
<comment type="caution">
    <text evidence="11">The sequence shown here is derived from an EMBL/GenBank/DDBJ whole genome shotgun (WGS) entry which is preliminary data.</text>
</comment>
<evidence type="ECO:0000256" key="5">
    <source>
        <dbReference type="ARBA" id="ARBA00022771"/>
    </source>
</evidence>
<keyword evidence="5 9" id="KW-0863">Zinc-finger</keyword>
<dbReference type="InterPro" id="IPR036236">
    <property type="entry name" value="Znf_C2H2_sf"/>
</dbReference>
<keyword evidence="4" id="KW-0677">Repeat</keyword>
<protein>
    <submittedName>
        <fullName evidence="11">pH-response transcription factor</fullName>
    </submittedName>
</protein>
<dbReference type="SUPFAM" id="SSF57667">
    <property type="entry name" value="beta-beta-alpha zinc fingers"/>
    <property type="match status" value="1"/>
</dbReference>
<dbReference type="STRING" id="1325734.A0A428PQI4"/>
<dbReference type="PROSITE" id="PS50157">
    <property type="entry name" value="ZINC_FINGER_C2H2_2"/>
    <property type="match status" value="2"/>
</dbReference>
<dbReference type="PANTHER" id="PTHR47257:SF1">
    <property type="entry name" value="PH-RESPONSE TRANSCRIPTION FACTOR PACC_RIM101"/>
    <property type="match status" value="1"/>
</dbReference>
<evidence type="ECO:0000256" key="7">
    <source>
        <dbReference type="ARBA" id="ARBA00023242"/>
    </source>
</evidence>
<evidence type="ECO:0000256" key="1">
    <source>
        <dbReference type="ARBA" id="ARBA00004123"/>
    </source>
</evidence>
<keyword evidence="3" id="KW-0479">Metal-binding</keyword>
<evidence type="ECO:0000256" key="3">
    <source>
        <dbReference type="ARBA" id="ARBA00022723"/>
    </source>
</evidence>
<dbReference type="InterPro" id="IPR013087">
    <property type="entry name" value="Znf_C2H2_type"/>
</dbReference>
<dbReference type="GO" id="GO:0045944">
    <property type="term" value="P:positive regulation of transcription by RNA polymerase II"/>
    <property type="evidence" value="ECO:0007669"/>
    <property type="project" value="TreeGrafter"/>
</dbReference>
<dbReference type="OrthoDB" id="6155966at2759"/>
<accession>A0A428PQI4</accession>
<evidence type="ECO:0000256" key="6">
    <source>
        <dbReference type="ARBA" id="ARBA00022833"/>
    </source>
</evidence>
<evidence type="ECO:0000259" key="10">
    <source>
        <dbReference type="PROSITE" id="PS50157"/>
    </source>
</evidence>
<evidence type="ECO:0000256" key="4">
    <source>
        <dbReference type="ARBA" id="ARBA00022737"/>
    </source>
</evidence>
<evidence type="ECO:0000256" key="9">
    <source>
        <dbReference type="PROSITE-ProRule" id="PRU00042"/>
    </source>
</evidence>